<dbReference type="InterPro" id="IPR002372">
    <property type="entry name" value="PQQ_rpt_dom"/>
</dbReference>
<evidence type="ECO:0000259" key="2">
    <source>
        <dbReference type="Pfam" id="PF13360"/>
    </source>
</evidence>
<gene>
    <name evidence="3" type="ORF">SSRG_02767</name>
</gene>
<feature type="domain" description="Pyrrolo-quinoline quinone repeat" evidence="2">
    <location>
        <begin position="140"/>
        <end position="290"/>
    </location>
</feature>
<dbReference type="SMART" id="SM00564">
    <property type="entry name" value="PQQ"/>
    <property type="match status" value="6"/>
</dbReference>
<accession>D9Y054</accession>
<dbReference type="PANTHER" id="PTHR34512">
    <property type="entry name" value="CELL SURFACE PROTEIN"/>
    <property type="match status" value="1"/>
</dbReference>
<dbReference type="HOGENOM" id="CLU_048217_0_0_11"/>
<dbReference type="STRING" id="467200.SSRG_02767"/>
<dbReference type="InterPro" id="IPR015943">
    <property type="entry name" value="WD40/YVTN_repeat-like_dom_sf"/>
</dbReference>
<feature type="region of interest" description="Disordered" evidence="1">
    <location>
        <begin position="85"/>
        <end position="107"/>
    </location>
</feature>
<evidence type="ECO:0000256" key="1">
    <source>
        <dbReference type="SAM" id="MobiDB-lite"/>
    </source>
</evidence>
<organism evidence="3 4">
    <name type="scientific">Streptomyces griseoflavus Tu4000</name>
    <dbReference type="NCBI Taxonomy" id="467200"/>
    <lineage>
        <taxon>Bacteria</taxon>
        <taxon>Bacillati</taxon>
        <taxon>Actinomycetota</taxon>
        <taxon>Actinomycetes</taxon>
        <taxon>Kitasatosporales</taxon>
        <taxon>Streptomycetaceae</taxon>
        <taxon>Streptomyces</taxon>
    </lineage>
</organism>
<evidence type="ECO:0000313" key="4">
    <source>
        <dbReference type="Proteomes" id="UP000002968"/>
    </source>
</evidence>
<dbReference type="SUPFAM" id="SSF50998">
    <property type="entry name" value="Quinoprotein alcohol dehydrogenase-like"/>
    <property type="match status" value="1"/>
</dbReference>
<reference evidence="3" key="1">
    <citation type="submission" date="2009-02" db="EMBL/GenBank/DDBJ databases">
        <title>Annotation of Streptomyces griseoflavus strain Tu4000.</title>
        <authorList>
            <consortium name="The Broad Institute Genome Sequencing Platform"/>
            <consortium name="Broad Institute Microbial Sequencing Center"/>
            <person name="Fischbach M."/>
            <person name="Godfrey P."/>
            <person name="Ward D."/>
            <person name="Young S."/>
            <person name="Zeng Q."/>
            <person name="Koehrsen M."/>
            <person name="Alvarado L."/>
            <person name="Berlin A.M."/>
            <person name="Bochicchio J."/>
            <person name="Borenstein D."/>
            <person name="Chapman S.B."/>
            <person name="Chen Z."/>
            <person name="Engels R."/>
            <person name="Freedman E."/>
            <person name="Gellesch M."/>
            <person name="Goldberg J."/>
            <person name="Griggs A."/>
            <person name="Gujja S."/>
            <person name="Heilman E.R."/>
            <person name="Heiman D.I."/>
            <person name="Hepburn T.A."/>
            <person name="Howarth C."/>
            <person name="Jen D."/>
            <person name="Larson L."/>
            <person name="Lewis B."/>
            <person name="Mehta T."/>
            <person name="Park D."/>
            <person name="Pearson M."/>
            <person name="Richards J."/>
            <person name="Roberts A."/>
            <person name="Saif S."/>
            <person name="Shea T.D."/>
            <person name="Shenoy N."/>
            <person name="Sisk P."/>
            <person name="Stolte C."/>
            <person name="Sykes S.N."/>
            <person name="Thomson T."/>
            <person name="Walk T."/>
            <person name="White J."/>
            <person name="Yandava C."/>
            <person name="Straight P."/>
            <person name="Clardy J."/>
            <person name="Hung D."/>
            <person name="Kolter R."/>
            <person name="Mekalanos J."/>
            <person name="Walker S."/>
            <person name="Walsh C.T."/>
            <person name="Wieland-Brown L.C."/>
            <person name="Haas B."/>
            <person name="Nusbaum C."/>
            <person name="Birren B."/>
        </authorList>
    </citation>
    <scope>NUCLEOTIDE SEQUENCE [LARGE SCALE GENOMIC DNA]</scope>
    <source>
        <strain evidence="3">Tu4000</strain>
    </source>
</reference>
<dbReference type="InterPro" id="IPR011047">
    <property type="entry name" value="Quinoprotein_ADH-like_sf"/>
</dbReference>
<dbReference type="Proteomes" id="UP000002968">
    <property type="component" value="Unassembled WGS sequence"/>
</dbReference>
<evidence type="ECO:0000313" key="3">
    <source>
        <dbReference type="EMBL" id="EFL39963.1"/>
    </source>
</evidence>
<dbReference type="PANTHER" id="PTHR34512:SF30">
    <property type="entry name" value="OUTER MEMBRANE PROTEIN ASSEMBLY FACTOR BAMB"/>
    <property type="match status" value="1"/>
</dbReference>
<keyword evidence="4" id="KW-1185">Reference proteome</keyword>
<feature type="compositionally biased region" description="Polar residues" evidence="1">
    <location>
        <begin position="96"/>
        <end position="106"/>
    </location>
</feature>
<dbReference type="InterPro" id="IPR018391">
    <property type="entry name" value="PQQ_b-propeller_rpt"/>
</dbReference>
<keyword evidence="3" id="KW-0808">Transferase</keyword>
<dbReference type="AlphaFoldDB" id="D9Y054"/>
<feature type="compositionally biased region" description="Basic residues" evidence="1">
    <location>
        <begin position="34"/>
        <end position="43"/>
    </location>
</feature>
<sequence length="457" mass="48104">CGNCGRCRRRTTLRCSCRRNGPRGRRSRPELGRCRRRGRRPTPGRRPLPNPVRTRPRSGPRGVRGGGRPWWPGVLCVAVTRTGSPRSRVFDDTSPPRRTSAVQSNDGRLRRVGERLPASEDSGVPQCTYGAGKLLCAVPGLVLALDPADGRTVWRHDVAPGSTRSEPPVLSGGLLQPSLDRIGDLEALDPATGEPVWQQDTPAYDGVRAVGDTLLLTRADGMVTGVDSASGETRWSHRIPGQAVPYFTSFNEESERPSAYATSPSADGSGTRVTAVDPATGDVRWDAELEGALTPVGAADGHVYLVADGVVHGDAGAVVRFTPGTGDSRRVPLPVPVPQAAAGVHGDTVYLMGAGGSLAAVDMAGGKQRWRLETGVSRGSVPVSDGRHVYVTAPDGRLLGVDARKGRLLGQTRPRLGPESDRVPGTLAEPVLAGDHVYAGAPDGTVFGVPGSDPAAW</sequence>
<dbReference type="Pfam" id="PF13360">
    <property type="entry name" value="PQQ_2"/>
    <property type="match status" value="2"/>
</dbReference>
<keyword evidence="3" id="KW-0418">Kinase</keyword>
<dbReference type="Gene3D" id="2.130.10.10">
    <property type="entry name" value="YVTN repeat-like/Quinoprotein amine dehydrogenase"/>
    <property type="match status" value="2"/>
</dbReference>
<feature type="compositionally biased region" description="Low complexity" evidence="1">
    <location>
        <begin position="51"/>
        <end position="61"/>
    </location>
</feature>
<dbReference type="eggNOG" id="COG1520">
    <property type="taxonomic scope" value="Bacteria"/>
</dbReference>
<feature type="region of interest" description="Disordered" evidence="1">
    <location>
        <begin position="18"/>
        <end position="67"/>
    </location>
</feature>
<dbReference type="GO" id="GO:0004674">
    <property type="term" value="F:protein serine/threonine kinase activity"/>
    <property type="evidence" value="ECO:0007669"/>
    <property type="project" value="UniProtKB-KW"/>
</dbReference>
<protein>
    <submittedName>
        <fullName evidence="3">Serine/threonine protein kinase</fullName>
    </submittedName>
</protein>
<proteinExistence type="predicted"/>
<keyword evidence="3" id="KW-0723">Serine/threonine-protein kinase</keyword>
<feature type="domain" description="Pyrrolo-quinoline quinone repeat" evidence="2">
    <location>
        <begin position="339"/>
        <end position="449"/>
    </location>
</feature>
<dbReference type="EMBL" id="GG657758">
    <property type="protein sequence ID" value="EFL39963.1"/>
    <property type="molecule type" value="Genomic_DNA"/>
</dbReference>
<feature type="non-terminal residue" evidence="3">
    <location>
        <position position="1"/>
    </location>
</feature>
<name>D9Y054_9ACTN</name>